<keyword evidence="3" id="KW-1185">Reference proteome</keyword>
<organism evidence="2 3">
    <name type="scientific">Winogradskya consettensis</name>
    <dbReference type="NCBI Taxonomy" id="113560"/>
    <lineage>
        <taxon>Bacteria</taxon>
        <taxon>Bacillati</taxon>
        <taxon>Actinomycetota</taxon>
        <taxon>Actinomycetes</taxon>
        <taxon>Micromonosporales</taxon>
        <taxon>Micromonosporaceae</taxon>
        <taxon>Winogradskya</taxon>
    </lineage>
</organism>
<protein>
    <recommendedName>
        <fullName evidence="1">Antitoxin SocA-like Panacea domain-containing protein</fullName>
    </recommendedName>
</protein>
<dbReference type="Proteomes" id="UP000680865">
    <property type="component" value="Unassembled WGS sequence"/>
</dbReference>
<dbReference type="RefSeq" id="WP_213002687.1">
    <property type="nucleotide sequence ID" value="NZ_BAAATW010000006.1"/>
</dbReference>
<evidence type="ECO:0000313" key="3">
    <source>
        <dbReference type="Proteomes" id="UP000680865"/>
    </source>
</evidence>
<feature type="domain" description="Antitoxin SocA-like Panacea" evidence="1">
    <location>
        <begin position="25"/>
        <end position="108"/>
    </location>
</feature>
<sequence length="212" mass="23740">MLKAHDVAAVIEARLGGHGLEPMRLQKILYYVQSWHLAVRGEPLFGGHFEAWPEGPVLPEVLNDRRYELSQTLELDDQVVDLIELVVRTYGFLASDELASLVKTETPWWEARRGLREGTPGPAVISSASMADFVRAHRRLQEFSAADLASPSFYIEGRRNTEPFNARAFIEALGPEFDDPPGENPWPSAFGDYRLYLQEDGTEERGPADSGV</sequence>
<dbReference type="EMBL" id="BOQP01000052">
    <property type="protein sequence ID" value="GIM82776.1"/>
    <property type="molecule type" value="Genomic_DNA"/>
</dbReference>
<gene>
    <name evidence="2" type="ORF">Aco04nite_83210</name>
</gene>
<comment type="caution">
    <text evidence="2">The sequence shown here is derived from an EMBL/GenBank/DDBJ whole genome shotgun (WGS) entry which is preliminary data.</text>
</comment>
<accession>A0A919T029</accession>
<dbReference type="InterPro" id="IPR025272">
    <property type="entry name" value="SocA_Panacea"/>
</dbReference>
<evidence type="ECO:0000259" key="1">
    <source>
        <dbReference type="Pfam" id="PF13274"/>
    </source>
</evidence>
<evidence type="ECO:0000313" key="2">
    <source>
        <dbReference type="EMBL" id="GIM82776.1"/>
    </source>
</evidence>
<proteinExistence type="predicted"/>
<reference evidence="2" key="1">
    <citation type="submission" date="2021-03" db="EMBL/GenBank/DDBJ databases">
        <title>Whole genome shotgun sequence of Actinoplanes consettensis NBRC 14913.</title>
        <authorList>
            <person name="Komaki H."/>
            <person name="Tamura T."/>
        </authorList>
    </citation>
    <scope>NUCLEOTIDE SEQUENCE</scope>
    <source>
        <strain evidence="2">NBRC 14913</strain>
    </source>
</reference>
<dbReference type="AlphaFoldDB" id="A0A919T029"/>
<name>A0A919T029_9ACTN</name>
<dbReference type="Pfam" id="PF13274">
    <property type="entry name" value="SocA_Panacea"/>
    <property type="match status" value="1"/>
</dbReference>